<dbReference type="Pfam" id="PF00009">
    <property type="entry name" value="GTP_EFTU"/>
    <property type="match status" value="1"/>
</dbReference>
<dbReference type="NCBIfam" id="TIGR00231">
    <property type="entry name" value="small_GTP"/>
    <property type="match status" value="1"/>
</dbReference>
<evidence type="ECO:0000256" key="6">
    <source>
        <dbReference type="ARBA" id="ARBA00024731"/>
    </source>
</evidence>
<evidence type="ECO:0000256" key="2">
    <source>
        <dbReference type="ARBA" id="ARBA00022741"/>
    </source>
</evidence>
<dbReference type="Pfam" id="PF14492">
    <property type="entry name" value="EFG_III"/>
    <property type="match status" value="1"/>
</dbReference>
<dbReference type="SUPFAM" id="SSF52540">
    <property type="entry name" value="P-loop containing nucleoside triphosphate hydrolases"/>
    <property type="match status" value="1"/>
</dbReference>
<evidence type="ECO:0000256" key="1">
    <source>
        <dbReference type="ARBA" id="ARBA00017872"/>
    </source>
</evidence>
<dbReference type="GO" id="GO:0003746">
    <property type="term" value="F:translation elongation factor activity"/>
    <property type="evidence" value="ECO:0007669"/>
    <property type="project" value="UniProtKB-KW"/>
</dbReference>
<evidence type="ECO:0000313" key="8">
    <source>
        <dbReference type="EMBL" id="OXE45649.1"/>
    </source>
</evidence>
<dbReference type="CDD" id="cd01434">
    <property type="entry name" value="EFG_mtEFG1_IV"/>
    <property type="match status" value="1"/>
</dbReference>
<proteinExistence type="predicted"/>
<dbReference type="Gene3D" id="3.30.70.870">
    <property type="entry name" value="Elongation Factor G (Translational Gtpase), domain 3"/>
    <property type="match status" value="1"/>
</dbReference>
<dbReference type="InterPro" id="IPR014721">
    <property type="entry name" value="Ribsml_uS5_D2-typ_fold_subgr"/>
</dbReference>
<dbReference type="Gene3D" id="2.40.30.10">
    <property type="entry name" value="Translation factors"/>
    <property type="match status" value="1"/>
</dbReference>
<evidence type="ECO:0000259" key="7">
    <source>
        <dbReference type="PROSITE" id="PS51722"/>
    </source>
</evidence>
<comment type="caution">
    <text evidence="8">The sequence shown here is derived from an EMBL/GenBank/DDBJ whole genome shotgun (WGS) entry which is preliminary data.</text>
</comment>
<keyword evidence="4" id="KW-0648">Protein biosynthesis</keyword>
<dbReference type="InterPro" id="IPR047872">
    <property type="entry name" value="EFG_IV"/>
</dbReference>
<dbReference type="InterPro" id="IPR000795">
    <property type="entry name" value="T_Tr_GTP-bd_dom"/>
</dbReference>
<organism evidence="8 9">
    <name type="scientific">Turicimonas muris</name>
    <dbReference type="NCBI Taxonomy" id="1796652"/>
    <lineage>
        <taxon>Bacteria</taxon>
        <taxon>Pseudomonadati</taxon>
        <taxon>Pseudomonadota</taxon>
        <taxon>Betaproteobacteria</taxon>
        <taxon>Burkholderiales</taxon>
        <taxon>Sutterellaceae</taxon>
        <taxon>Turicimonas</taxon>
    </lineage>
</organism>
<protein>
    <recommendedName>
        <fullName evidence="1">Elongation factor G</fullName>
    </recommendedName>
</protein>
<dbReference type="GO" id="GO:0005525">
    <property type="term" value="F:GTP binding"/>
    <property type="evidence" value="ECO:0007669"/>
    <property type="project" value="UniProtKB-KW"/>
</dbReference>
<dbReference type="SUPFAM" id="SSF50447">
    <property type="entry name" value="Translation proteins"/>
    <property type="match status" value="1"/>
</dbReference>
<dbReference type="GeneID" id="78362114"/>
<dbReference type="InterPro" id="IPR041095">
    <property type="entry name" value="EFG_II"/>
</dbReference>
<keyword evidence="3 8" id="KW-0251">Elongation factor</keyword>
<gene>
    <name evidence="8" type="primary">fusA</name>
    <name evidence="8" type="ORF">ADH67_10895</name>
</gene>
<dbReference type="Pfam" id="PF22042">
    <property type="entry name" value="EF-G_D2"/>
    <property type="match status" value="1"/>
</dbReference>
<evidence type="ECO:0000313" key="9">
    <source>
        <dbReference type="Proteomes" id="UP000214610"/>
    </source>
</evidence>
<sequence length="683" mass="74278">MPIFSTENLRTVALLGHGGSGKTTLAEGILAKSGMIITCGSVERGTTVCDSDPLEKAVQHSLRAACTHFEADKEDGTEVRVHMIDTPGYPDFVGQALGSLDAVKTAAIVVDATAGIQLMTRRMMDWAKERNLNRILIVNKIDAEHVDLPKLIEELKEAFGNEVMPINLPANNGARVIDCFAKDHGEADFLSVEEVHRQFIEQVVEVDDEAMEKYLEEGNADPSTLHGPLTQALREGHIIPICFVSGKTGAGVDDLINVMVRHLPNPAESNDPLFTDAEGNDIKLIPDPELPLVAHVFKVVNDPYIGKVGVFRIHQGTMRRDDLLFVGDNKKAIKVSHPMILQGKETTEVRELVPGDIGVISKIDELVFDSVIHASHDHDNIRMKPLSFPKPMYGLAIAPARRGDEGRLSDILNKMLSEDPTLELEHDTTLNETVLRGISAQHLKSVLERMAAQFKLEVNTRTPRIPYRETIAQGAEGHARHKKQTGGAGQFGEVYLRIEPKERGTGFEFVDEVKGGAIPYNFIPAVEKGVREALTSGYVAGYPVHDVRVVVYDGKSHPVDSKEVAFVSAGRKAMLDAIAKAKPTLLEPIVDIEIVAPDSAIGDITGDLASRRGQVTGTANMAGGMMIISGVVPLAELDGYAARLNAITQGAGSYSMELSGYAPVPVQKQMELAANFQRKDEDD</sequence>
<dbReference type="SUPFAM" id="SSF54211">
    <property type="entry name" value="Ribosomal protein S5 domain 2-like"/>
    <property type="match status" value="1"/>
</dbReference>
<dbReference type="Gene3D" id="3.30.70.240">
    <property type="match status" value="1"/>
</dbReference>
<dbReference type="InterPro" id="IPR053905">
    <property type="entry name" value="EF-G-like_DII"/>
</dbReference>
<dbReference type="InterPro" id="IPR027417">
    <property type="entry name" value="P-loop_NTPase"/>
</dbReference>
<dbReference type="Proteomes" id="UP000214610">
    <property type="component" value="Unassembled WGS sequence"/>
</dbReference>
<dbReference type="FunFam" id="3.30.70.240:FF:000001">
    <property type="entry name" value="Elongation factor G"/>
    <property type="match status" value="1"/>
</dbReference>
<dbReference type="GO" id="GO:0097216">
    <property type="term" value="F:guanosine tetraphosphate binding"/>
    <property type="evidence" value="ECO:0007669"/>
    <property type="project" value="UniProtKB-ARBA"/>
</dbReference>
<dbReference type="NCBIfam" id="NF009381">
    <property type="entry name" value="PRK12740.1-5"/>
    <property type="match status" value="1"/>
</dbReference>
<dbReference type="SUPFAM" id="SSF54980">
    <property type="entry name" value="EF-G C-terminal domain-like"/>
    <property type="match status" value="2"/>
</dbReference>
<accession>A0A227KDY2</accession>
<dbReference type="GO" id="GO:0032790">
    <property type="term" value="P:ribosome disassembly"/>
    <property type="evidence" value="ECO:0007669"/>
    <property type="project" value="TreeGrafter"/>
</dbReference>
<dbReference type="Pfam" id="PF03764">
    <property type="entry name" value="EFG_IV"/>
    <property type="match status" value="1"/>
</dbReference>
<dbReference type="SMART" id="SM00838">
    <property type="entry name" value="EFG_C"/>
    <property type="match status" value="1"/>
</dbReference>
<dbReference type="PANTHER" id="PTHR43261">
    <property type="entry name" value="TRANSLATION ELONGATION FACTOR G-RELATED"/>
    <property type="match status" value="1"/>
</dbReference>
<keyword evidence="9" id="KW-1185">Reference proteome</keyword>
<keyword evidence="2" id="KW-0547">Nucleotide-binding</keyword>
<reference evidence="9" key="1">
    <citation type="submission" date="2017-05" db="EMBL/GenBank/DDBJ databases">
        <title>Improved OligoMM genomes.</title>
        <authorList>
            <person name="Garzetti D."/>
        </authorList>
    </citation>
    <scope>NUCLEOTIDE SEQUENCE [LARGE SCALE GENOMIC DNA]</scope>
    <source>
        <strain evidence="9">YL45</strain>
    </source>
</reference>
<dbReference type="InterPro" id="IPR000640">
    <property type="entry name" value="EFG_V-like"/>
</dbReference>
<dbReference type="AlphaFoldDB" id="A0A227KDY2"/>
<dbReference type="CDD" id="cd03713">
    <property type="entry name" value="EFG_mtEFG_C"/>
    <property type="match status" value="1"/>
</dbReference>
<comment type="function">
    <text evidence="6">Catalyzes the GTP-dependent ribosomal translocation step during translation elongation. During this step, the ribosome changes from the pre-translocational (PRE) to the post-translocational (POST) state as the newly formed A-site-bound peptidyl-tRNA and P-site-bound deacylated tRNA move to the P and E sites, respectively. Catalyzes the coordinated movement of the two tRNA molecules, the mRNA and conformational changes in the ribosome.</text>
</comment>
<dbReference type="PANTHER" id="PTHR43261:SF6">
    <property type="entry name" value="ELONGATION FACTOR G-LIKE PROTEIN"/>
    <property type="match status" value="1"/>
</dbReference>
<dbReference type="Gene3D" id="3.30.230.10">
    <property type="match status" value="1"/>
</dbReference>
<dbReference type="EMBL" id="NHMP01000008">
    <property type="protein sequence ID" value="OXE45649.1"/>
    <property type="molecule type" value="Genomic_DNA"/>
</dbReference>
<dbReference type="InterPro" id="IPR035649">
    <property type="entry name" value="EFG_V"/>
</dbReference>
<dbReference type="InterPro" id="IPR005517">
    <property type="entry name" value="Transl_elong_EFG/EF2_IV"/>
</dbReference>
<keyword evidence="5" id="KW-0342">GTP-binding</keyword>
<evidence type="ECO:0000256" key="5">
    <source>
        <dbReference type="ARBA" id="ARBA00023134"/>
    </source>
</evidence>
<dbReference type="InterPro" id="IPR035647">
    <property type="entry name" value="EFG_III/V"/>
</dbReference>
<dbReference type="NCBIfam" id="NF009891">
    <property type="entry name" value="PRK13351.1-1"/>
    <property type="match status" value="1"/>
</dbReference>
<dbReference type="InterPro" id="IPR009000">
    <property type="entry name" value="Transl_B-barrel_sf"/>
</dbReference>
<dbReference type="FunFam" id="3.30.230.10:FF:000003">
    <property type="entry name" value="Elongation factor G"/>
    <property type="match status" value="1"/>
</dbReference>
<evidence type="ECO:0000256" key="3">
    <source>
        <dbReference type="ARBA" id="ARBA00022768"/>
    </source>
</evidence>
<dbReference type="Gene3D" id="3.40.50.300">
    <property type="entry name" value="P-loop containing nucleotide triphosphate hydrolases"/>
    <property type="match status" value="1"/>
</dbReference>
<evidence type="ECO:0000256" key="4">
    <source>
        <dbReference type="ARBA" id="ARBA00022917"/>
    </source>
</evidence>
<dbReference type="SMART" id="SM00889">
    <property type="entry name" value="EFG_IV"/>
    <property type="match status" value="1"/>
</dbReference>
<dbReference type="Pfam" id="PF00679">
    <property type="entry name" value="EFG_C"/>
    <property type="match status" value="1"/>
</dbReference>
<dbReference type="InterPro" id="IPR005225">
    <property type="entry name" value="Small_GTP-bd"/>
</dbReference>
<dbReference type="PROSITE" id="PS51722">
    <property type="entry name" value="G_TR_2"/>
    <property type="match status" value="1"/>
</dbReference>
<feature type="domain" description="Tr-type G" evidence="7">
    <location>
        <begin position="7"/>
        <end position="267"/>
    </location>
</feature>
<dbReference type="GO" id="GO:0003924">
    <property type="term" value="F:GTPase activity"/>
    <property type="evidence" value="ECO:0007669"/>
    <property type="project" value="InterPro"/>
</dbReference>
<dbReference type="InterPro" id="IPR020568">
    <property type="entry name" value="Ribosomal_Su5_D2-typ_SF"/>
</dbReference>
<name>A0A227KDY2_9BURK</name>
<dbReference type="RefSeq" id="WP_066594153.1">
    <property type="nucleotide sequence ID" value="NZ_CAJTBZ010000003.1"/>
</dbReference>